<proteinExistence type="predicted"/>
<evidence type="ECO:0000313" key="2">
    <source>
        <dbReference type="Proteomes" id="UP000276542"/>
    </source>
</evidence>
<accession>A0A3A5HFY1</accession>
<evidence type="ECO:0000313" key="1">
    <source>
        <dbReference type="EMBL" id="RJS46964.1"/>
    </source>
</evidence>
<dbReference type="Proteomes" id="UP000276542">
    <property type="component" value="Unassembled WGS sequence"/>
</dbReference>
<keyword evidence="2" id="KW-1185">Reference proteome</keyword>
<comment type="caution">
    <text evidence="1">The sequence shown here is derived from an EMBL/GenBank/DDBJ whole genome shotgun (WGS) entry which is preliminary data.</text>
</comment>
<protein>
    <submittedName>
        <fullName evidence="1">Uncharacterized protein</fullName>
    </submittedName>
</protein>
<dbReference type="EMBL" id="QYRP01000002">
    <property type="protein sequence ID" value="RJS46964.1"/>
    <property type="molecule type" value="Genomic_DNA"/>
</dbReference>
<organism evidence="1 2">
    <name type="scientific">Nocardioides cavernaquae</name>
    <dbReference type="NCBI Taxonomy" id="2321396"/>
    <lineage>
        <taxon>Bacteria</taxon>
        <taxon>Bacillati</taxon>
        <taxon>Actinomycetota</taxon>
        <taxon>Actinomycetes</taxon>
        <taxon>Propionibacteriales</taxon>
        <taxon>Nocardioidaceae</taxon>
        <taxon>Nocardioides</taxon>
    </lineage>
</organism>
<dbReference type="OrthoDB" id="3785690at2"/>
<reference evidence="2" key="1">
    <citation type="submission" date="2018-09" db="EMBL/GenBank/DDBJ databases">
        <authorList>
            <person name="Zhu H."/>
        </authorList>
    </citation>
    <scope>NUCLEOTIDE SEQUENCE [LARGE SCALE GENOMIC DNA]</scope>
    <source>
        <strain evidence="2">K1W22B-1</strain>
    </source>
</reference>
<name>A0A3A5HFY1_9ACTN</name>
<gene>
    <name evidence="1" type="ORF">D4739_12570</name>
</gene>
<dbReference type="RefSeq" id="WP_120060934.1">
    <property type="nucleotide sequence ID" value="NZ_QYRP01000002.1"/>
</dbReference>
<sequence length="94" mass="10089">MRLVHRVRLDAGGDTAAPGGAVTGALCGHWKHDGPCRWPHSTRAIERGGALVLDITVDCPPADEDDVRRRVAAALAAGEITGPDDRRTTWELVR</sequence>
<dbReference type="AlphaFoldDB" id="A0A3A5HFY1"/>